<evidence type="ECO:0000313" key="1">
    <source>
        <dbReference type="EMBL" id="MCU4718118.1"/>
    </source>
</evidence>
<gene>
    <name evidence="2" type="ORF">OB914_10390</name>
    <name evidence="1" type="ORF">OB916_08570</name>
</gene>
<sequence>MPDFDALVIGGGTGNNVAAAPADAGLEIVLVEPGPLDETLVGFYAWAGEAASPIEDPNLTNQANLEANPDQEPVDVFWESFPKE</sequence>
<reference evidence="2" key="1">
    <citation type="submission" date="2023-02" db="EMBL/GenBank/DDBJ databases">
        <title>Enrichment on poylsaccharides allowed isolation of novel metabolic and taxonomic groups of Haloarchaea.</title>
        <authorList>
            <person name="Sorokin D.Y."/>
            <person name="Elcheninov A.G."/>
            <person name="Khizhniak T.V."/>
            <person name="Kolganova T.V."/>
            <person name="Kublanov I.V."/>
        </authorList>
    </citation>
    <scope>NUCLEOTIDE SEQUENCE</scope>
    <source>
        <strain evidence="1 3">HArc-curdl5-1</strain>
        <strain evidence="2">HArc-curdl7</strain>
    </source>
</reference>
<comment type="caution">
    <text evidence="2">The sequence shown here is derived from an EMBL/GenBank/DDBJ whole genome shotgun (WGS) entry which is preliminary data.</text>
</comment>
<keyword evidence="3" id="KW-1185">Reference proteome</keyword>
<protein>
    <submittedName>
        <fullName evidence="2">Uncharacterized protein</fullName>
    </submittedName>
</protein>
<dbReference type="EMBL" id="JAOPKC010000007">
    <property type="protein sequence ID" value="MCU4718118.1"/>
    <property type="molecule type" value="Genomic_DNA"/>
</dbReference>
<proteinExistence type="predicted"/>
<evidence type="ECO:0000313" key="3">
    <source>
        <dbReference type="Proteomes" id="UP001208186"/>
    </source>
</evidence>
<dbReference type="AlphaFoldDB" id="A0AAE3ICT5"/>
<dbReference type="Proteomes" id="UP001209746">
    <property type="component" value="Unassembled WGS sequence"/>
</dbReference>
<accession>A0AAE3ICT5</accession>
<dbReference type="RefSeq" id="WP_315908876.1">
    <property type="nucleotide sequence ID" value="NZ_JAOPKC010000007.1"/>
</dbReference>
<evidence type="ECO:0000313" key="2">
    <source>
        <dbReference type="EMBL" id="MCU4727374.1"/>
    </source>
</evidence>
<dbReference type="InterPro" id="IPR036188">
    <property type="entry name" value="FAD/NAD-bd_sf"/>
</dbReference>
<name>A0AAE3ICT5_9EURY</name>
<dbReference type="EMBL" id="JAOPKD010000009">
    <property type="protein sequence ID" value="MCU4727374.1"/>
    <property type="molecule type" value="Genomic_DNA"/>
</dbReference>
<dbReference type="SUPFAM" id="SSF51905">
    <property type="entry name" value="FAD/NAD(P)-binding domain"/>
    <property type="match status" value="1"/>
</dbReference>
<dbReference type="Proteomes" id="UP001208186">
    <property type="component" value="Unassembled WGS sequence"/>
</dbReference>
<evidence type="ECO:0000313" key="4">
    <source>
        <dbReference type="Proteomes" id="UP001209746"/>
    </source>
</evidence>
<organism evidence="2 4">
    <name type="scientific">Halapricum hydrolyticum</name>
    <dbReference type="NCBI Taxonomy" id="2979991"/>
    <lineage>
        <taxon>Archaea</taxon>
        <taxon>Methanobacteriati</taxon>
        <taxon>Methanobacteriota</taxon>
        <taxon>Stenosarchaea group</taxon>
        <taxon>Halobacteria</taxon>
        <taxon>Halobacteriales</taxon>
        <taxon>Haloarculaceae</taxon>
        <taxon>Halapricum</taxon>
    </lineage>
</organism>